<dbReference type="AlphaFoldDB" id="A0A9N9D3I0"/>
<evidence type="ECO:0000313" key="2">
    <source>
        <dbReference type="Proteomes" id="UP000789572"/>
    </source>
</evidence>
<evidence type="ECO:0000313" key="1">
    <source>
        <dbReference type="EMBL" id="CAG8621580.1"/>
    </source>
</evidence>
<dbReference type="OrthoDB" id="114370at2759"/>
<organism evidence="1 2">
    <name type="scientific">Paraglomus occultum</name>
    <dbReference type="NCBI Taxonomy" id="144539"/>
    <lineage>
        <taxon>Eukaryota</taxon>
        <taxon>Fungi</taxon>
        <taxon>Fungi incertae sedis</taxon>
        <taxon>Mucoromycota</taxon>
        <taxon>Glomeromycotina</taxon>
        <taxon>Glomeromycetes</taxon>
        <taxon>Paraglomerales</taxon>
        <taxon>Paraglomeraceae</taxon>
        <taxon>Paraglomus</taxon>
    </lineage>
</organism>
<sequence>MFECCSYQLQQELALTEQHPSESRRKRWRELNEILANKRAKKSADKESSVYPSIAWADVKEVFQPFTKYCQETLPLPDDLINLLYKYTSLAVNCLGVISTGKEAKRLHFIAPVLILVCCKLDNVEILVEEDMDGKNVQVNGRFEFIIQRGGKRVCIVEAKKDDIEQGMAQDLLGCEAVADIERLNCVYGIVTNYKEWIFLRSLNNRIELEEATITFDDNMPTRKSLARIAGKINAMLSGELDEE</sequence>
<dbReference type="EMBL" id="CAJVPJ010002449">
    <property type="protein sequence ID" value="CAG8621580.1"/>
    <property type="molecule type" value="Genomic_DNA"/>
</dbReference>
<comment type="caution">
    <text evidence="1">The sequence shown here is derived from an EMBL/GenBank/DDBJ whole genome shotgun (WGS) entry which is preliminary data.</text>
</comment>
<dbReference type="Proteomes" id="UP000789572">
    <property type="component" value="Unassembled WGS sequence"/>
</dbReference>
<gene>
    <name evidence="1" type="ORF">POCULU_LOCUS8447</name>
</gene>
<keyword evidence="2" id="KW-1185">Reference proteome</keyword>
<accession>A0A9N9D3I0</accession>
<name>A0A9N9D3I0_9GLOM</name>
<proteinExistence type="predicted"/>
<reference evidence="1" key="1">
    <citation type="submission" date="2021-06" db="EMBL/GenBank/DDBJ databases">
        <authorList>
            <person name="Kallberg Y."/>
            <person name="Tangrot J."/>
            <person name="Rosling A."/>
        </authorList>
    </citation>
    <scope>NUCLEOTIDE SEQUENCE</scope>
    <source>
        <strain evidence="1">IA702</strain>
    </source>
</reference>
<protein>
    <submittedName>
        <fullName evidence="1">3106_t:CDS:1</fullName>
    </submittedName>
</protein>